<evidence type="ECO:0000256" key="1">
    <source>
        <dbReference type="SAM" id="Coils"/>
    </source>
</evidence>
<evidence type="ECO:0000313" key="3">
    <source>
        <dbReference type="EMBL" id="CAI6355840.1"/>
    </source>
</evidence>
<name>A0AAV0WJ61_9HEMI</name>
<feature type="coiled-coil region" evidence="1">
    <location>
        <begin position="185"/>
        <end position="215"/>
    </location>
</feature>
<keyword evidence="4" id="KW-1185">Reference proteome</keyword>
<evidence type="ECO:0000313" key="4">
    <source>
        <dbReference type="Proteomes" id="UP001160148"/>
    </source>
</evidence>
<keyword evidence="2" id="KW-0472">Membrane</keyword>
<comment type="caution">
    <text evidence="3">The sequence shown here is derived from an EMBL/GenBank/DDBJ whole genome shotgun (WGS) entry which is preliminary data.</text>
</comment>
<keyword evidence="2" id="KW-1133">Transmembrane helix</keyword>
<keyword evidence="2" id="KW-0812">Transmembrane</keyword>
<reference evidence="3 4" key="1">
    <citation type="submission" date="2023-01" db="EMBL/GenBank/DDBJ databases">
        <authorList>
            <person name="Whitehead M."/>
        </authorList>
    </citation>
    <scope>NUCLEOTIDE SEQUENCE [LARGE SCALE GENOMIC DNA]</scope>
</reference>
<dbReference type="Proteomes" id="UP001160148">
    <property type="component" value="Unassembled WGS sequence"/>
</dbReference>
<dbReference type="Pfam" id="PF12259">
    <property type="entry name" value="Baculo_F"/>
    <property type="match status" value="1"/>
</dbReference>
<sequence>MVTSFLVNIIESDEINTSEYFSYTPYGVGRGIQYEGLGPVRLIGAQYNLLMFYSLKEYNTKYELLGEKIKNITNLCTDQKHQDLCGKYQLVITDLYNEITKQKERTYMSLGSTMEDIKNNRKKRGLINIIGNTMHTLFGICDDKCTKKTQEAIQKTEESGTNILHIMAAQTTVVKTTIRSIGNTINQTEQLYNNITEKEQKLNEKMSKIQNKTNDILDLLMKNEIHNLYTIIINQYSYETEILGQIVTAAREGMIHPSLMTPQELASTLKAIEQNIKKIYSIPMGTKRYEINEFQKITKIRIYYSNDRLVFDIVIPLIIDTELTLYRLTPVPMRHNQDNSSGWYMMDITYNNIAVTKGYKKFTTYTDQQLNECKETSIYKICNTPQPIQDNNERQPCEVQNFYKADTYANPELCTVKKINLKRSIYQKLKRKNTWIHAGKETLTVSCANLIDSFIIQTNEAGEIAINDISCQVFARDAVLTATEEIQITKYKDFTPVTNMNNILEKIPEHIHKFETDEKWEKGLAMQFTDLHDASKSLDEVQQMINQELSREQNQKHQFVHSNLLYVTIILAVISIILIIAIYIMIKCKYIRSTEVMEFPGRIVRYRAPNRNDYIRNYEETPFTPPPSPR</sequence>
<dbReference type="EMBL" id="CARXXK010000002">
    <property type="protein sequence ID" value="CAI6355840.1"/>
    <property type="molecule type" value="Genomic_DNA"/>
</dbReference>
<gene>
    <name evidence="3" type="ORF">MEUPH1_LOCUS11650</name>
</gene>
<keyword evidence="1" id="KW-0175">Coiled coil</keyword>
<protein>
    <recommendedName>
        <fullName evidence="5">Envelope protein</fullName>
    </recommendedName>
</protein>
<organism evidence="3 4">
    <name type="scientific">Macrosiphum euphorbiae</name>
    <name type="common">potato aphid</name>
    <dbReference type="NCBI Taxonomy" id="13131"/>
    <lineage>
        <taxon>Eukaryota</taxon>
        <taxon>Metazoa</taxon>
        <taxon>Ecdysozoa</taxon>
        <taxon>Arthropoda</taxon>
        <taxon>Hexapoda</taxon>
        <taxon>Insecta</taxon>
        <taxon>Pterygota</taxon>
        <taxon>Neoptera</taxon>
        <taxon>Paraneoptera</taxon>
        <taxon>Hemiptera</taxon>
        <taxon>Sternorrhyncha</taxon>
        <taxon>Aphidomorpha</taxon>
        <taxon>Aphidoidea</taxon>
        <taxon>Aphididae</taxon>
        <taxon>Macrosiphini</taxon>
        <taxon>Macrosiphum</taxon>
    </lineage>
</organism>
<evidence type="ECO:0008006" key="5">
    <source>
        <dbReference type="Google" id="ProtNLM"/>
    </source>
</evidence>
<feature type="transmembrane region" description="Helical" evidence="2">
    <location>
        <begin position="564"/>
        <end position="586"/>
    </location>
</feature>
<evidence type="ECO:0000256" key="2">
    <source>
        <dbReference type="SAM" id="Phobius"/>
    </source>
</evidence>
<proteinExistence type="predicted"/>
<dbReference type="InterPro" id="IPR022048">
    <property type="entry name" value="Envelope_fusion-like"/>
</dbReference>
<dbReference type="AlphaFoldDB" id="A0AAV0WJ61"/>
<accession>A0AAV0WJ61</accession>